<protein>
    <submittedName>
        <fullName evidence="1">Uncharacterized protein</fullName>
    </submittedName>
</protein>
<dbReference type="EMBL" id="CM046391">
    <property type="protein sequence ID" value="KAI8560450.1"/>
    <property type="molecule type" value="Genomic_DNA"/>
</dbReference>
<organism evidence="1 2">
    <name type="scientific">Rhododendron molle</name>
    <name type="common">Chinese azalea</name>
    <name type="synonym">Azalea mollis</name>
    <dbReference type="NCBI Taxonomy" id="49168"/>
    <lineage>
        <taxon>Eukaryota</taxon>
        <taxon>Viridiplantae</taxon>
        <taxon>Streptophyta</taxon>
        <taxon>Embryophyta</taxon>
        <taxon>Tracheophyta</taxon>
        <taxon>Spermatophyta</taxon>
        <taxon>Magnoliopsida</taxon>
        <taxon>eudicotyledons</taxon>
        <taxon>Gunneridae</taxon>
        <taxon>Pentapetalae</taxon>
        <taxon>asterids</taxon>
        <taxon>Ericales</taxon>
        <taxon>Ericaceae</taxon>
        <taxon>Ericoideae</taxon>
        <taxon>Rhodoreae</taxon>
        <taxon>Rhododendron</taxon>
    </lineage>
</organism>
<evidence type="ECO:0000313" key="2">
    <source>
        <dbReference type="Proteomes" id="UP001062846"/>
    </source>
</evidence>
<reference evidence="1" key="1">
    <citation type="submission" date="2022-02" db="EMBL/GenBank/DDBJ databases">
        <title>Plant Genome Project.</title>
        <authorList>
            <person name="Zhang R.-G."/>
        </authorList>
    </citation>
    <scope>NUCLEOTIDE SEQUENCE</scope>
    <source>
        <strain evidence="1">AT1</strain>
    </source>
</reference>
<comment type="caution">
    <text evidence="1">The sequence shown here is derived from an EMBL/GenBank/DDBJ whole genome shotgun (WGS) entry which is preliminary data.</text>
</comment>
<dbReference type="Proteomes" id="UP001062846">
    <property type="component" value="Chromosome 4"/>
</dbReference>
<proteinExistence type="predicted"/>
<accession>A0ACC0P4B6</accession>
<sequence length="134" mass="15228">MVTSPLDSGCKLVSIQHICCIDTAFVISGSSAFGLRLGIHRPRPPDGSLNLHFRASVASIFVILGLERLHDCSKLQNHALFNDLPTKRNKLPYVQYHLKWHFILDKSDKLMDLKHQELHYWVLITCIVAPTKKV</sequence>
<evidence type="ECO:0000313" key="1">
    <source>
        <dbReference type="EMBL" id="KAI8560450.1"/>
    </source>
</evidence>
<keyword evidence="2" id="KW-1185">Reference proteome</keyword>
<name>A0ACC0P4B6_RHOML</name>
<gene>
    <name evidence="1" type="ORF">RHMOL_Rhmol04G0256200</name>
</gene>